<gene>
    <name evidence="1" type="ORF">E2C01_056126</name>
</gene>
<dbReference type="EMBL" id="VSRR010019238">
    <property type="protein sequence ID" value="MPC62046.1"/>
    <property type="molecule type" value="Genomic_DNA"/>
</dbReference>
<name>A0A5B7GWR4_PORTR</name>
<evidence type="ECO:0000313" key="1">
    <source>
        <dbReference type="EMBL" id="MPC62046.1"/>
    </source>
</evidence>
<protein>
    <submittedName>
        <fullName evidence="1">Uncharacterized protein</fullName>
    </submittedName>
</protein>
<organism evidence="1 2">
    <name type="scientific">Portunus trituberculatus</name>
    <name type="common">Swimming crab</name>
    <name type="synonym">Neptunus trituberculatus</name>
    <dbReference type="NCBI Taxonomy" id="210409"/>
    <lineage>
        <taxon>Eukaryota</taxon>
        <taxon>Metazoa</taxon>
        <taxon>Ecdysozoa</taxon>
        <taxon>Arthropoda</taxon>
        <taxon>Crustacea</taxon>
        <taxon>Multicrustacea</taxon>
        <taxon>Malacostraca</taxon>
        <taxon>Eumalacostraca</taxon>
        <taxon>Eucarida</taxon>
        <taxon>Decapoda</taxon>
        <taxon>Pleocyemata</taxon>
        <taxon>Brachyura</taxon>
        <taxon>Eubrachyura</taxon>
        <taxon>Portunoidea</taxon>
        <taxon>Portunidae</taxon>
        <taxon>Portuninae</taxon>
        <taxon>Portunus</taxon>
    </lineage>
</organism>
<comment type="caution">
    <text evidence="1">The sequence shown here is derived from an EMBL/GenBank/DDBJ whole genome shotgun (WGS) entry which is preliminary data.</text>
</comment>
<accession>A0A5B7GWR4</accession>
<reference evidence="1 2" key="1">
    <citation type="submission" date="2019-05" db="EMBL/GenBank/DDBJ databases">
        <title>Another draft genome of Portunus trituberculatus and its Hox gene families provides insights of decapod evolution.</title>
        <authorList>
            <person name="Jeong J.-H."/>
            <person name="Song I."/>
            <person name="Kim S."/>
            <person name="Choi T."/>
            <person name="Kim D."/>
            <person name="Ryu S."/>
            <person name="Kim W."/>
        </authorList>
    </citation>
    <scope>NUCLEOTIDE SEQUENCE [LARGE SCALE GENOMIC DNA]</scope>
    <source>
        <tissue evidence="1">Muscle</tissue>
    </source>
</reference>
<sequence>MNNLAIYDSTVAACNQSTIMALPIKIGSCRLSLAVDTGATLNVLWEDSFSPIKGNFRGGRTQCVEAGENVAEVPRVYCRLFMYLFTLSHDLSVGNAISHCGGNHEIRDREAMRITITVPNAPIDSDKSQWYV</sequence>
<keyword evidence="2" id="KW-1185">Reference proteome</keyword>
<dbReference type="AlphaFoldDB" id="A0A5B7GWR4"/>
<dbReference type="Proteomes" id="UP000324222">
    <property type="component" value="Unassembled WGS sequence"/>
</dbReference>
<proteinExistence type="predicted"/>
<evidence type="ECO:0000313" key="2">
    <source>
        <dbReference type="Proteomes" id="UP000324222"/>
    </source>
</evidence>